<sequence>MGSWRNRAAGLGDVAYEPEPPLDPAELARLALRRRTCSENFTRSSRAPPSHRESSCHGAGAGRGEKLVLEEEEHKTDEEDAGAVDELLAELSEELADAELQPADDFFDGSWPSQALQAAGYGGPGSTPATGSSYSGESDGQNLEKLRNLQKLYQEGFITVTEYKDRRVQLVDELSEADQSKQGIEAVFVGVELARERPGLVGTNGLGVIIVACSNRENVRLALLGDADCVPGTTGLCTLARA</sequence>
<evidence type="ECO:0000256" key="1">
    <source>
        <dbReference type="SAM" id="MobiDB-lite"/>
    </source>
</evidence>
<evidence type="ECO:0000313" key="3">
    <source>
        <dbReference type="Proteomes" id="UP001165121"/>
    </source>
</evidence>
<evidence type="ECO:0000313" key="2">
    <source>
        <dbReference type="EMBL" id="GMF17123.1"/>
    </source>
</evidence>
<dbReference type="AlphaFoldDB" id="A0A9W6TP03"/>
<feature type="region of interest" description="Disordered" evidence="1">
    <location>
        <begin position="1"/>
        <end position="21"/>
    </location>
</feature>
<accession>A0A9W6TP03</accession>
<proteinExistence type="predicted"/>
<dbReference type="OrthoDB" id="10621610at2759"/>
<feature type="compositionally biased region" description="Basic and acidic residues" evidence="1">
    <location>
        <begin position="63"/>
        <end position="77"/>
    </location>
</feature>
<gene>
    <name evidence="2" type="ORF">Pfra01_000108900</name>
</gene>
<dbReference type="Proteomes" id="UP001165121">
    <property type="component" value="Unassembled WGS sequence"/>
</dbReference>
<protein>
    <submittedName>
        <fullName evidence="2">Unnamed protein product</fullName>
    </submittedName>
</protein>
<reference evidence="2" key="1">
    <citation type="submission" date="2023-04" db="EMBL/GenBank/DDBJ databases">
        <title>Phytophthora fragariaefolia NBRC 109709.</title>
        <authorList>
            <person name="Ichikawa N."/>
            <person name="Sato H."/>
            <person name="Tonouchi N."/>
        </authorList>
    </citation>
    <scope>NUCLEOTIDE SEQUENCE</scope>
    <source>
        <strain evidence="2">NBRC 109709</strain>
    </source>
</reference>
<feature type="region of interest" description="Disordered" evidence="1">
    <location>
        <begin position="39"/>
        <end position="82"/>
    </location>
</feature>
<feature type="compositionally biased region" description="Low complexity" evidence="1">
    <location>
        <begin position="126"/>
        <end position="136"/>
    </location>
</feature>
<feature type="region of interest" description="Disordered" evidence="1">
    <location>
        <begin position="103"/>
        <end position="141"/>
    </location>
</feature>
<comment type="caution">
    <text evidence="2">The sequence shown here is derived from an EMBL/GenBank/DDBJ whole genome shotgun (WGS) entry which is preliminary data.</text>
</comment>
<organism evidence="2 3">
    <name type="scientific">Phytophthora fragariaefolia</name>
    <dbReference type="NCBI Taxonomy" id="1490495"/>
    <lineage>
        <taxon>Eukaryota</taxon>
        <taxon>Sar</taxon>
        <taxon>Stramenopiles</taxon>
        <taxon>Oomycota</taxon>
        <taxon>Peronosporomycetes</taxon>
        <taxon>Peronosporales</taxon>
        <taxon>Peronosporaceae</taxon>
        <taxon>Phytophthora</taxon>
    </lineage>
</organism>
<name>A0A9W6TP03_9STRA</name>
<dbReference type="EMBL" id="BSXT01000086">
    <property type="protein sequence ID" value="GMF17123.1"/>
    <property type="molecule type" value="Genomic_DNA"/>
</dbReference>
<keyword evidence="3" id="KW-1185">Reference proteome</keyword>